<comment type="caution">
    <text evidence="1">The sequence shown here is derived from an EMBL/GenBank/DDBJ whole genome shotgun (WGS) entry which is preliminary data.</text>
</comment>
<sequence>MKHVITGTQGGTGRLRTHLIKCNKECARLDDIEKANRNGIPIPENSMGAGEKFQKKYALDEILYLKCLKLLIFIKSWPRSDDIDDWMDDYLELESSTNNNFDSYFNQARKRLGMKKDNFKLKYISMDYSRCASDSSIIGRFGASL</sequence>
<organism evidence="1 2">
    <name type="scientific">Solanum commersonii</name>
    <name type="common">Commerson's wild potato</name>
    <name type="synonym">Commerson's nightshade</name>
    <dbReference type="NCBI Taxonomy" id="4109"/>
    <lineage>
        <taxon>Eukaryota</taxon>
        <taxon>Viridiplantae</taxon>
        <taxon>Streptophyta</taxon>
        <taxon>Embryophyta</taxon>
        <taxon>Tracheophyta</taxon>
        <taxon>Spermatophyta</taxon>
        <taxon>Magnoliopsida</taxon>
        <taxon>eudicotyledons</taxon>
        <taxon>Gunneridae</taxon>
        <taxon>Pentapetalae</taxon>
        <taxon>asterids</taxon>
        <taxon>lamiids</taxon>
        <taxon>Solanales</taxon>
        <taxon>Solanaceae</taxon>
        <taxon>Solanoideae</taxon>
        <taxon>Solaneae</taxon>
        <taxon>Solanum</taxon>
    </lineage>
</organism>
<dbReference type="AlphaFoldDB" id="A0A9J5Z1H7"/>
<keyword evidence="2" id="KW-1185">Reference proteome</keyword>
<protein>
    <submittedName>
        <fullName evidence="1">Uncharacterized protein</fullName>
    </submittedName>
</protein>
<proteinExistence type="predicted"/>
<evidence type="ECO:0000313" key="2">
    <source>
        <dbReference type="Proteomes" id="UP000824120"/>
    </source>
</evidence>
<dbReference type="EMBL" id="JACXVP010000005">
    <property type="protein sequence ID" value="KAG5604934.1"/>
    <property type="molecule type" value="Genomic_DNA"/>
</dbReference>
<gene>
    <name evidence="1" type="ORF">H5410_026426</name>
</gene>
<accession>A0A9J5Z1H7</accession>
<name>A0A9J5Z1H7_SOLCO</name>
<dbReference type="OrthoDB" id="1327750at2759"/>
<evidence type="ECO:0000313" key="1">
    <source>
        <dbReference type="EMBL" id="KAG5604934.1"/>
    </source>
</evidence>
<reference evidence="1 2" key="1">
    <citation type="submission" date="2020-09" db="EMBL/GenBank/DDBJ databases">
        <title>De no assembly of potato wild relative species, Solanum commersonii.</title>
        <authorList>
            <person name="Cho K."/>
        </authorList>
    </citation>
    <scope>NUCLEOTIDE SEQUENCE [LARGE SCALE GENOMIC DNA]</scope>
    <source>
        <strain evidence="1">LZ3.2</strain>
        <tissue evidence="1">Leaf</tissue>
    </source>
</reference>
<dbReference type="Proteomes" id="UP000824120">
    <property type="component" value="Chromosome 5"/>
</dbReference>